<sequence>MLRTVCSDRVFADEALSVNMLCVVIVKCKLAEEAHSVKAEAARCLLIVRVPFSSATHFLNFARCPLWTETSDGQALLLFVSFSLAPRTAPDVEAWRRRLSPHFGLQYSALKKSGRQQLKVDPLRLVAAASSQLFTMHL</sequence>
<protein>
    <submittedName>
        <fullName evidence="1">Uncharacterized protein</fullName>
    </submittedName>
</protein>
<comment type="caution">
    <text evidence="1">The sequence shown here is derived from an EMBL/GenBank/DDBJ whole genome shotgun (WGS) entry which is preliminary data.</text>
</comment>
<organism evidence="1 2">
    <name type="scientific">Chiloscyllium punctatum</name>
    <name type="common">Brownbanded bambooshark</name>
    <name type="synonym">Hemiscyllium punctatum</name>
    <dbReference type="NCBI Taxonomy" id="137246"/>
    <lineage>
        <taxon>Eukaryota</taxon>
        <taxon>Metazoa</taxon>
        <taxon>Chordata</taxon>
        <taxon>Craniata</taxon>
        <taxon>Vertebrata</taxon>
        <taxon>Chondrichthyes</taxon>
        <taxon>Elasmobranchii</taxon>
        <taxon>Galeomorphii</taxon>
        <taxon>Galeoidea</taxon>
        <taxon>Orectolobiformes</taxon>
        <taxon>Hemiscylliidae</taxon>
        <taxon>Chiloscyllium</taxon>
    </lineage>
</organism>
<accession>A0A401SK91</accession>
<evidence type="ECO:0000313" key="2">
    <source>
        <dbReference type="Proteomes" id="UP000287033"/>
    </source>
</evidence>
<reference evidence="1 2" key="1">
    <citation type="journal article" date="2018" name="Nat. Ecol. Evol.">
        <title>Shark genomes provide insights into elasmobranch evolution and the origin of vertebrates.</title>
        <authorList>
            <person name="Hara Y"/>
            <person name="Yamaguchi K"/>
            <person name="Onimaru K"/>
            <person name="Kadota M"/>
            <person name="Koyanagi M"/>
            <person name="Keeley SD"/>
            <person name="Tatsumi K"/>
            <person name="Tanaka K"/>
            <person name="Motone F"/>
            <person name="Kageyama Y"/>
            <person name="Nozu R"/>
            <person name="Adachi N"/>
            <person name="Nishimura O"/>
            <person name="Nakagawa R"/>
            <person name="Tanegashima C"/>
            <person name="Kiyatake I"/>
            <person name="Matsumoto R"/>
            <person name="Murakumo K"/>
            <person name="Nishida K"/>
            <person name="Terakita A"/>
            <person name="Kuratani S"/>
            <person name="Sato K"/>
            <person name="Hyodo S Kuraku.S."/>
        </authorList>
    </citation>
    <scope>NUCLEOTIDE SEQUENCE [LARGE SCALE GENOMIC DNA]</scope>
</reference>
<gene>
    <name evidence="1" type="ORF">chiPu_0009249</name>
</gene>
<dbReference type="Proteomes" id="UP000287033">
    <property type="component" value="Unassembled WGS sequence"/>
</dbReference>
<proteinExistence type="predicted"/>
<keyword evidence="2" id="KW-1185">Reference proteome</keyword>
<evidence type="ECO:0000313" key="1">
    <source>
        <dbReference type="EMBL" id="GCC30795.1"/>
    </source>
</evidence>
<dbReference type="AlphaFoldDB" id="A0A401SK91"/>
<name>A0A401SK91_CHIPU</name>
<dbReference type="EMBL" id="BEZZ01000325">
    <property type="protein sequence ID" value="GCC30795.1"/>
    <property type="molecule type" value="Genomic_DNA"/>
</dbReference>